<reference evidence="2" key="1">
    <citation type="submission" date="2017-07" db="EMBL/GenBank/DDBJ databases">
        <title>Taro Niue Genome Assembly and Annotation.</title>
        <authorList>
            <person name="Atibalentja N."/>
            <person name="Keating K."/>
            <person name="Fields C.J."/>
        </authorList>
    </citation>
    <scope>NUCLEOTIDE SEQUENCE</scope>
    <source>
        <strain evidence="2">Niue_2</strain>
        <tissue evidence="2">Leaf</tissue>
    </source>
</reference>
<organism evidence="2 3">
    <name type="scientific">Colocasia esculenta</name>
    <name type="common">Wild taro</name>
    <name type="synonym">Arum esculentum</name>
    <dbReference type="NCBI Taxonomy" id="4460"/>
    <lineage>
        <taxon>Eukaryota</taxon>
        <taxon>Viridiplantae</taxon>
        <taxon>Streptophyta</taxon>
        <taxon>Embryophyta</taxon>
        <taxon>Tracheophyta</taxon>
        <taxon>Spermatophyta</taxon>
        <taxon>Magnoliopsida</taxon>
        <taxon>Liliopsida</taxon>
        <taxon>Araceae</taxon>
        <taxon>Aroideae</taxon>
        <taxon>Colocasieae</taxon>
        <taxon>Colocasia</taxon>
    </lineage>
</organism>
<feature type="transmembrane region" description="Helical" evidence="1">
    <location>
        <begin position="121"/>
        <end position="142"/>
    </location>
</feature>
<gene>
    <name evidence="2" type="ORF">Taro_047822</name>
</gene>
<proteinExistence type="predicted"/>
<feature type="transmembrane region" description="Helical" evidence="1">
    <location>
        <begin position="236"/>
        <end position="253"/>
    </location>
</feature>
<keyword evidence="3" id="KW-1185">Reference proteome</keyword>
<keyword evidence="1" id="KW-0472">Membrane</keyword>
<evidence type="ECO:0000256" key="1">
    <source>
        <dbReference type="SAM" id="Phobius"/>
    </source>
</evidence>
<feature type="non-terminal residue" evidence="2">
    <location>
        <position position="1"/>
    </location>
</feature>
<dbReference type="Proteomes" id="UP000652761">
    <property type="component" value="Unassembled WGS sequence"/>
</dbReference>
<protein>
    <submittedName>
        <fullName evidence="2">Uncharacterized protein</fullName>
    </submittedName>
</protein>
<sequence>MIKTIPPVMFSAYSMSSYASVYTRAWTQGLPSFPVIGVDVTAVVVAGALLGVNLRTLLLVAEPEIGSLRDELGLEESGELNPCHLYRSILAVVVVAQGDPGVLGSVARPLSHTSARVTRAFFFPHFLLSSSPTFTFVLLHYFRRSTGACGKAVMCAAAADQAGNDGLEGGIREKPLGERQLDLSSVTARLRGCSCVVLFSDSQSRFDSFKVCPGVGTVVTTVVACGVPKWWHSFDYSWYMYPVWVMVLWWYIVYQSVLVLSWNCVFWRLYGVTFHSMCFTLLRIWISNSPQMKSLSGFAFYFSETRKL</sequence>
<accession>A0A843X1Q6</accession>
<comment type="caution">
    <text evidence="2">The sequence shown here is derived from an EMBL/GenBank/DDBJ whole genome shotgun (WGS) entry which is preliminary data.</text>
</comment>
<dbReference type="EMBL" id="NMUH01006275">
    <property type="protein sequence ID" value="MQM14886.1"/>
    <property type="molecule type" value="Genomic_DNA"/>
</dbReference>
<evidence type="ECO:0000313" key="2">
    <source>
        <dbReference type="EMBL" id="MQM14886.1"/>
    </source>
</evidence>
<name>A0A843X1Q6_COLES</name>
<keyword evidence="1" id="KW-1133">Transmembrane helix</keyword>
<feature type="transmembrane region" description="Helical" evidence="1">
    <location>
        <begin position="265"/>
        <end position="286"/>
    </location>
</feature>
<keyword evidence="1" id="KW-0812">Transmembrane</keyword>
<evidence type="ECO:0000313" key="3">
    <source>
        <dbReference type="Proteomes" id="UP000652761"/>
    </source>
</evidence>
<dbReference type="AlphaFoldDB" id="A0A843X1Q6"/>